<evidence type="ECO:0000256" key="13">
    <source>
        <dbReference type="ARBA" id="ARBA00048679"/>
    </source>
</evidence>
<dbReference type="PROSITE" id="PS00107">
    <property type="entry name" value="PROTEIN_KINASE_ATP"/>
    <property type="match status" value="2"/>
</dbReference>
<dbReference type="GO" id="GO:0005524">
    <property type="term" value="F:ATP binding"/>
    <property type="evidence" value="ECO:0007669"/>
    <property type="project" value="UniProtKB-UniRule"/>
</dbReference>
<dbReference type="PANTHER" id="PTHR24347">
    <property type="entry name" value="SERINE/THREONINE-PROTEIN KINASE"/>
    <property type="match status" value="1"/>
</dbReference>
<dbReference type="InterPro" id="IPR011009">
    <property type="entry name" value="Kinase-like_dom_sf"/>
</dbReference>
<evidence type="ECO:0000256" key="10">
    <source>
        <dbReference type="ARBA" id="ARBA00022840"/>
    </source>
</evidence>
<keyword evidence="4" id="KW-0808">Transferase</keyword>
<dbReference type="GO" id="GO:0046872">
    <property type="term" value="F:metal ion binding"/>
    <property type="evidence" value="ECO:0007669"/>
    <property type="project" value="UniProtKB-KW"/>
</dbReference>
<dbReference type="EMBL" id="QUSZ01006476">
    <property type="protein sequence ID" value="RHY05610.1"/>
    <property type="molecule type" value="Genomic_DNA"/>
</dbReference>
<dbReference type="Proteomes" id="UP000265427">
    <property type="component" value="Unassembled WGS sequence"/>
</dbReference>
<reference evidence="16 17" key="1">
    <citation type="submission" date="2018-08" db="EMBL/GenBank/DDBJ databases">
        <title>Aphanomyces genome sequencing and annotation.</title>
        <authorList>
            <person name="Minardi D."/>
            <person name="Oidtmann B."/>
            <person name="Van Der Giezen M."/>
            <person name="Studholme D.J."/>
        </authorList>
    </citation>
    <scope>NUCLEOTIDE SEQUENCE [LARGE SCALE GENOMIC DNA]</scope>
    <source>
        <strain evidence="16 17">Kv</strain>
    </source>
</reference>
<feature type="binding site" evidence="14">
    <location>
        <position position="52"/>
    </location>
    <ligand>
        <name>ATP</name>
        <dbReference type="ChEBI" id="CHEBI:30616"/>
    </ligand>
</feature>
<evidence type="ECO:0000256" key="4">
    <source>
        <dbReference type="ARBA" id="ARBA00022679"/>
    </source>
</evidence>
<dbReference type="InterPro" id="IPR008271">
    <property type="entry name" value="Ser/Thr_kinase_AS"/>
</dbReference>
<evidence type="ECO:0000256" key="12">
    <source>
        <dbReference type="ARBA" id="ARBA00047899"/>
    </source>
</evidence>
<name>A0A397ACW4_APHAT</name>
<evidence type="ECO:0000313" key="16">
    <source>
        <dbReference type="EMBL" id="RHY05610.1"/>
    </source>
</evidence>
<dbReference type="InterPro" id="IPR000719">
    <property type="entry name" value="Prot_kinase_dom"/>
</dbReference>
<evidence type="ECO:0000256" key="7">
    <source>
        <dbReference type="ARBA" id="ARBA00022741"/>
    </source>
</evidence>
<protein>
    <recommendedName>
        <fullName evidence="2">non-specific serine/threonine protein kinase</fullName>
        <ecNumber evidence="2">2.7.11.1</ecNumber>
    </recommendedName>
</protein>
<comment type="catalytic activity">
    <reaction evidence="13">
        <text>L-seryl-[protein] + ATP = O-phospho-L-seryl-[protein] + ADP + H(+)</text>
        <dbReference type="Rhea" id="RHEA:17989"/>
        <dbReference type="Rhea" id="RHEA-COMP:9863"/>
        <dbReference type="Rhea" id="RHEA-COMP:11604"/>
        <dbReference type="ChEBI" id="CHEBI:15378"/>
        <dbReference type="ChEBI" id="CHEBI:29999"/>
        <dbReference type="ChEBI" id="CHEBI:30616"/>
        <dbReference type="ChEBI" id="CHEBI:83421"/>
        <dbReference type="ChEBI" id="CHEBI:456216"/>
        <dbReference type="EC" id="2.7.11.1"/>
    </reaction>
</comment>
<dbReference type="Pfam" id="PF00069">
    <property type="entry name" value="Pkinase"/>
    <property type="match status" value="2"/>
</dbReference>
<evidence type="ECO:0000256" key="8">
    <source>
        <dbReference type="ARBA" id="ARBA00022777"/>
    </source>
</evidence>
<evidence type="ECO:0000256" key="14">
    <source>
        <dbReference type="PROSITE-ProRule" id="PRU10141"/>
    </source>
</evidence>
<feature type="binding site" evidence="14">
    <location>
        <position position="376"/>
    </location>
    <ligand>
        <name>ATP</name>
        <dbReference type="ChEBI" id="CHEBI:30616"/>
    </ligand>
</feature>
<dbReference type="PROSITE" id="PS50011">
    <property type="entry name" value="PROTEIN_KINASE_DOM"/>
    <property type="match status" value="2"/>
</dbReference>
<keyword evidence="10 14" id="KW-0067">ATP-binding</keyword>
<keyword evidence="5" id="KW-0479">Metal-binding</keyword>
<dbReference type="VEuPathDB" id="FungiDB:H257_04688"/>
<dbReference type="InterPro" id="IPR017441">
    <property type="entry name" value="Protein_kinase_ATP_BS"/>
</dbReference>
<keyword evidence="9" id="KW-0106">Calcium</keyword>
<dbReference type="SUPFAM" id="SSF56112">
    <property type="entry name" value="Protein kinase-like (PK-like)"/>
    <property type="match status" value="2"/>
</dbReference>
<dbReference type="SMART" id="SM00220">
    <property type="entry name" value="S_TKc"/>
    <property type="match status" value="2"/>
</dbReference>
<dbReference type="FunFam" id="1.10.510.10:FF:000571">
    <property type="entry name" value="Maternal embryonic leucine zipper kinase"/>
    <property type="match status" value="2"/>
</dbReference>
<evidence type="ECO:0000256" key="5">
    <source>
        <dbReference type="ARBA" id="ARBA00022723"/>
    </source>
</evidence>
<evidence type="ECO:0000256" key="1">
    <source>
        <dbReference type="ARBA" id="ARBA00001946"/>
    </source>
</evidence>
<dbReference type="CDD" id="cd05117">
    <property type="entry name" value="STKc_CAMK"/>
    <property type="match status" value="2"/>
</dbReference>
<keyword evidence="3" id="KW-0723">Serine/threonine-protein kinase</keyword>
<dbReference type="AlphaFoldDB" id="A0A397ACW4"/>
<evidence type="ECO:0000256" key="9">
    <source>
        <dbReference type="ARBA" id="ARBA00022837"/>
    </source>
</evidence>
<evidence type="ECO:0000256" key="6">
    <source>
        <dbReference type="ARBA" id="ARBA00022737"/>
    </source>
</evidence>
<evidence type="ECO:0000256" key="3">
    <source>
        <dbReference type="ARBA" id="ARBA00022527"/>
    </source>
</evidence>
<evidence type="ECO:0000259" key="15">
    <source>
        <dbReference type="PROSITE" id="PS50011"/>
    </source>
</evidence>
<keyword evidence="6" id="KW-0677">Repeat</keyword>
<proteinExistence type="inferred from homology"/>
<dbReference type="Gene3D" id="1.10.510.10">
    <property type="entry name" value="Transferase(Phosphotransferase) domain 1"/>
    <property type="match status" value="2"/>
</dbReference>
<comment type="similarity">
    <text evidence="11">Belongs to the protein kinase superfamily. Ser/Thr protein kinase family. CDPK subfamily.</text>
</comment>
<organism evidence="16 17">
    <name type="scientific">Aphanomyces astaci</name>
    <name type="common">Crayfish plague agent</name>
    <dbReference type="NCBI Taxonomy" id="112090"/>
    <lineage>
        <taxon>Eukaryota</taxon>
        <taxon>Sar</taxon>
        <taxon>Stramenopiles</taxon>
        <taxon>Oomycota</taxon>
        <taxon>Saprolegniomycetes</taxon>
        <taxon>Saprolegniales</taxon>
        <taxon>Verrucalvaceae</taxon>
        <taxon>Aphanomyces</taxon>
    </lineage>
</organism>
<feature type="domain" description="Protein kinase" evidence="15">
    <location>
        <begin position="347"/>
        <end position="605"/>
    </location>
</feature>
<dbReference type="Gene3D" id="3.30.200.20">
    <property type="entry name" value="Phosphorylase Kinase, domain 1"/>
    <property type="match status" value="2"/>
</dbReference>
<sequence length="605" mass="69058">MGLVCSCLSGGGGGGGKRFRDQYQLGDKIGEGAFSVVRRATHRQTNVVYAVKCFKKVRLTEQDVKDIHGEVGLLKQMKHPNVLNLHGFFDEPEYYYTVMDLVEGGELFDRIVDKEFYTEKECRDLIKILLDTITYCHGLGIVHRDLKPDNILMTSRDDDASIKIADFGLAKQDSQDDNLVSSCGTPEYIAPEVVRNVFSKDKQLYGKAVDIWSIGVITYVMLCGYTPFHANSQVQLFRKIIKGQYQFHSPYWDDVSPEAQTFVSRMLVVDPKQRATAEELLADPWMTLGDEDVNFAELNGVSKRMTSRQRLKAAMATVTLLRIIMLVVTMERSHDDKANHVMHIYHYELGKKLGEGAFSVVRRATHKETKRVYAVKCYRKTRLTSRDAEDIHYEVSILQQMHHPNIINLYGFYDEPEYFYMVMDLVEGGELFDELLEKKEARDIIKVVLQAIEYCHRLGIVHRDLKVALPDNILLTSRHHGDGASIKIADFGFAKQVENDHDTLLSSCGTPEYIAPEIVHNVLHREHKTPYGKAVDIWAIGVMTFFLLSGVTPFHSSNQSVMLRKIGQADFRFLPPYWDNVSDEAKAFVARMLTVNPKDRYELHI</sequence>
<dbReference type="GO" id="GO:0004674">
    <property type="term" value="F:protein serine/threonine kinase activity"/>
    <property type="evidence" value="ECO:0007669"/>
    <property type="project" value="UniProtKB-KW"/>
</dbReference>
<dbReference type="FunFam" id="3.30.200.20:FF:000315">
    <property type="entry name" value="Calcium-dependent protein kinase 3"/>
    <property type="match status" value="2"/>
</dbReference>
<dbReference type="EC" id="2.7.11.1" evidence="2"/>
<comment type="catalytic activity">
    <reaction evidence="12">
        <text>L-threonyl-[protein] + ATP = O-phospho-L-threonyl-[protein] + ADP + H(+)</text>
        <dbReference type="Rhea" id="RHEA:46608"/>
        <dbReference type="Rhea" id="RHEA-COMP:11060"/>
        <dbReference type="Rhea" id="RHEA-COMP:11605"/>
        <dbReference type="ChEBI" id="CHEBI:15378"/>
        <dbReference type="ChEBI" id="CHEBI:30013"/>
        <dbReference type="ChEBI" id="CHEBI:30616"/>
        <dbReference type="ChEBI" id="CHEBI:61977"/>
        <dbReference type="ChEBI" id="CHEBI:456216"/>
        <dbReference type="EC" id="2.7.11.1"/>
    </reaction>
</comment>
<dbReference type="VEuPathDB" id="FungiDB:H257_04689"/>
<keyword evidence="7 14" id="KW-0547">Nucleotide-binding</keyword>
<evidence type="ECO:0000256" key="11">
    <source>
        <dbReference type="ARBA" id="ARBA00024334"/>
    </source>
</evidence>
<accession>A0A397ACW4</accession>
<evidence type="ECO:0000313" key="17">
    <source>
        <dbReference type="Proteomes" id="UP000265427"/>
    </source>
</evidence>
<feature type="domain" description="Protein kinase" evidence="15">
    <location>
        <begin position="23"/>
        <end position="286"/>
    </location>
</feature>
<comment type="caution">
    <text evidence="16">The sequence shown here is derived from an EMBL/GenBank/DDBJ whole genome shotgun (WGS) entry which is preliminary data.</text>
</comment>
<evidence type="ECO:0000256" key="2">
    <source>
        <dbReference type="ARBA" id="ARBA00012513"/>
    </source>
</evidence>
<dbReference type="PROSITE" id="PS00108">
    <property type="entry name" value="PROTEIN_KINASE_ST"/>
    <property type="match status" value="1"/>
</dbReference>
<gene>
    <name evidence="16" type="ORF">DYB36_008941</name>
</gene>
<keyword evidence="8" id="KW-0418">Kinase</keyword>
<comment type="cofactor">
    <cofactor evidence="1">
        <name>Mg(2+)</name>
        <dbReference type="ChEBI" id="CHEBI:18420"/>
    </cofactor>
</comment>